<evidence type="ECO:0008006" key="5">
    <source>
        <dbReference type="Google" id="ProtNLM"/>
    </source>
</evidence>
<keyword evidence="2" id="KW-0472">Membrane</keyword>
<accession>A0A1B9R2P5</accession>
<evidence type="ECO:0000256" key="1">
    <source>
        <dbReference type="SAM" id="MobiDB-lite"/>
    </source>
</evidence>
<keyword evidence="4" id="KW-1185">Reference proteome</keyword>
<organism evidence="3 4">
    <name type="scientific">Vibrio genomosp. F10</name>
    <dbReference type="NCBI Taxonomy" id="723171"/>
    <lineage>
        <taxon>Bacteria</taxon>
        <taxon>Pseudomonadati</taxon>
        <taxon>Pseudomonadota</taxon>
        <taxon>Gammaproteobacteria</taxon>
        <taxon>Vibrionales</taxon>
        <taxon>Vibrionaceae</taxon>
        <taxon>Vibrio</taxon>
    </lineage>
</organism>
<gene>
    <name evidence="3" type="ORF">A6E14_04620</name>
</gene>
<dbReference type="EMBL" id="MAJZ01000208">
    <property type="protein sequence ID" value="OCH78445.1"/>
    <property type="molecule type" value="Genomic_DNA"/>
</dbReference>
<evidence type="ECO:0000313" key="4">
    <source>
        <dbReference type="Proteomes" id="UP000093173"/>
    </source>
</evidence>
<feature type="transmembrane region" description="Helical" evidence="2">
    <location>
        <begin position="67"/>
        <end position="86"/>
    </location>
</feature>
<name>A0A1B9R2P5_9VIBR</name>
<dbReference type="Proteomes" id="UP000093173">
    <property type="component" value="Unassembled WGS sequence"/>
</dbReference>
<protein>
    <recommendedName>
        <fullName evidence="5">DUF2909 domain-containing protein</fullName>
    </recommendedName>
</protein>
<proteinExistence type="predicted"/>
<keyword evidence="2" id="KW-0812">Transmembrane</keyword>
<evidence type="ECO:0000313" key="3">
    <source>
        <dbReference type="EMBL" id="OCH78445.1"/>
    </source>
</evidence>
<feature type="region of interest" description="Disordered" evidence="1">
    <location>
        <begin position="34"/>
        <end position="56"/>
    </location>
</feature>
<keyword evidence="2" id="KW-1133">Transmembrane helix</keyword>
<dbReference type="RefSeq" id="WP_017034765.1">
    <property type="nucleotide sequence ID" value="NZ_JBNGCH010000208.1"/>
</dbReference>
<evidence type="ECO:0000256" key="2">
    <source>
        <dbReference type="SAM" id="Phobius"/>
    </source>
</evidence>
<sequence length="93" mass="10369">MSFLFKVILILLLLFIVINLAIALVRMVRAPSSEQSSCSEQSPDSEHSTSSQKGTQRSMSYYLGRRVMISAFVVILILIALMGGFIEPNSRPY</sequence>
<comment type="caution">
    <text evidence="3">The sequence shown here is derived from an EMBL/GenBank/DDBJ whole genome shotgun (WGS) entry which is preliminary data.</text>
</comment>
<dbReference type="AlphaFoldDB" id="A0A1B9R2P5"/>
<reference evidence="4" key="1">
    <citation type="submission" date="2016-06" db="EMBL/GenBank/DDBJ databases">
        <authorList>
            <person name="Hehemann J.-H."/>
            <person name="Arevalo P."/>
            <person name="Datta M.S."/>
            <person name="Polz M.F."/>
        </authorList>
    </citation>
    <scope>NUCLEOTIDE SEQUENCE [LARGE SCALE GENOMIC DNA]</scope>
    <source>
        <strain evidence="4">9CSC122</strain>
    </source>
</reference>
<dbReference type="InterPro" id="IPR021313">
    <property type="entry name" value="DUF2909"/>
</dbReference>
<dbReference type="Pfam" id="PF11137">
    <property type="entry name" value="DUF2909"/>
    <property type="match status" value="1"/>
</dbReference>